<feature type="non-terminal residue" evidence="1">
    <location>
        <position position="1"/>
    </location>
</feature>
<organism evidence="1">
    <name type="scientific">Lygus hesperus</name>
    <name type="common">Western plant bug</name>
    <dbReference type="NCBI Taxonomy" id="30085"/>
    <lineage>
        <taxon>Eukaryota</taxon>
        <taxon>Metazoa</taxon>
        <taxon>Ecdysozoa</taxon>
        <taxon>Arthropoda</taxon>
        <taxon>Hexapoda</taxon>
        <taxon>Insecta</taxon>
        <taxon>Pterygota</taxon>
        <taxon>Neoptera</taxon>
        <taxon>Paraneoptera</taxon>
        <taxon>Hemiptera</taxon>
        <taxon>Heteroptera</taxon>
        <taxon>Panheteroptera</taxon>
        <taxon>Cimicomorpha</taxon>
        <taxon>Miridae</taxon>
        <taxon>Mirini</taxon>
        <taxon>Lygus</taxon>
    </lineage>
</organism>
<name>A0A0A9Z028_LYGHE</name>
<accession>A0A0A9Z028</accession>
<reference evidence="1" key="1">
    <citation type="journal article" date="2014" name="PLoS ONE">
        <title>Transcriptome-Based Identification of ABC Transporters in the Western Tarnished Plant Bug Lygus hesperus.</title>
        <authorList>
            <person name="Hull J.J."/>
            <person name="Chaney K."/>
            <person name="Geib S.M."/>
            <person name="Fabrick J.A."/>
            <person name="Brent C.S."/>
            <person name="Walsh D."/>
            <person name="Lavine L.C."/>
        </authorList>
    </citation>
    <scope>NUCLEOTIDE SEQUENCE</scope>
</reference>
<feature type="non-terminal residue" evidence="1">
    <location>
        <position position="209"/>
    </location>
</feature>
<dbReference type="Pfam" id="PF04665">
    <property type="entry name" value="Pox_A32"/>
    <property type="match status" value="1"/>
</dbReference>
<dbReference type="AlphaFoldDB" id="A0A0A9Z028"/>
<reference evidence="1" key="2">
    <citation type="submission" date="2014-07" db="EMBL/GenBank/DDBJ databases">
        <authorList>
            <person name="Hull J."/>
        </authorList>
    </citation>
    <scope>NUCLEOTIDE SEQUENCE</scope>
</reference>
<evidence type="ECO:0000313" key="1">
    <source>
        <dbReference type="EMBL" id="JAG36703.1"/>
    </source>
</evidence>
<sequence length="209" mass="23935">SDTTFPIFNYDLLMTAATDMSNQPPRHGPLLPAHNIRCIVAGASAAGKTNYLMNLLLNEDAVNFSHVVLCSKTQEQDKYAYLEKVLEGVPEITFTRYDDGKCLPENLEPDTTLIFDDVDSSFHDQLKIYFTRGRHSNVDSFYLVQTYAAAMKHCVRDNANFLVLFPQDGLNLHLVWRDHAFNDVPFQKFTELCREAWKIPYNCFVIDKT</sequence>
<dbReference type="EMBL" id="GBHO01006901">
    <property type="protein sequence ID" value="JAG36703.1"/>
    <property type="molecule type" value="Transcribed_RNA"/>
</dbReference>
<dbReference type="InterPro" id="IPR006758">
    <property type="entry name" value="A32L"/>
</dbReference>
<proteinExistence type="predicted"/>
<protein>
    <submittedName>
        <fullName evidence="1">Putative NAD-specific glutamate dehydrogenase</fullName>
    </submittedName>
</protein>
<gene>
    <name evidence="1" type="ORF">CM83_652</name>
</gene>